<dbReference type="InterPro" id="IPR045063">
    <property type="entry name" value="Dynamin_N"/>
</dbReference>
<dbReference type="OrthoDB" id="10674636at2759"/>
<evidence type="ECO:0000256" key="1">
    <source>
        <dbReference type="SAM" id="Phobius"/>
    </source>
</evidence>
<keyword evidence="1" id="KW-0472">Membrane</keyword>
<dbReference type="Proteomes" id="UP000683925">
    <property type="component" value="Unassembled WGS sequence"/>
</dbReference>
<dbReference type="AlphaFoldDB" id="A0A8S1WB89"/>
<evidence type="ECO:0000259" key="2">
    <source>
        <dbReference type="Pfam" id="PF00350"/>
    </source>
</evidence>
<keyword evidence="4" id="KW-1185">Reference proteome</keyword>
<protein>
    <recommendedName>
        <fullName evidence="2">Dynamin N-terminal domain-containing protein</fullName>
    </recommendedName>
</protein>
<comment type="caution">
    <text evidence="3">The sequence shown here is derived from an EMBL/GenBank/DDBJ whole genome shotgun (WGS) entry which is preliminary data.</text>
</comment>
<name>A0A8S1WB89_PAROT</name>
<evidence type="ECO:0000313" key="4">
    <source>
        <dbReference type="Proteomes" id="UP000683925"/>
    </source>
</evidence>
<feature type="domain" description="Dynamin N-terminal" evidence="2">
    <location>
        <begin position="428"/>
        <end position="581"/>
    </location>
</feature>
<dbReference type="Pfam" id="PF00350">
    <property type="entry name" value="Dynamin_N"/>
    <property type="match status" value="1"/>
</dbReference>
<organism evidence="3 4">
    <name type="scientific">Paramecium octaurelia</name>
    <dbReference type="NCBI Taxonomy" id="43137"/>
    <lineage>
        <taxon>Eukaryota</taxon>
        <taxon>Sar</taxon>
        <taxon>Alveolata</taxon>
        <taxon>Ciliophora</taxon>
        <taxon>Intramacronucleata</taxon>
        <taxon>Oligohymenophorea</taxon>
        <taxon>Peniculida</taxon>
        <taxon>Parameciidae</taxon>
        <taxon>Paramecium</taxon>
    </lineage>
</organism>
<reference evidence="3" key="1">
    <citation type="submission" date="2021-01" db="EMBL/GenBank/DDBJ databases">
        <authorList>
            <consortium name="Genoscope - CEA"/>
            <person name="William W."/>
        </authorList>
    </citation>
    <scope>NUCLEOTIDE SEQUENCE</scope>
</reference>
<accession>A0A8S1WB89</accession>
<dbReference type="EMBL" id="CAJJDP010000087">
    <property type="protein sequence ID" value="CAD8186460.1"/>
    <property type="molecule type" value="Genomic_DNA"/>
</dbReference>
<feature type="transmembrane region" description="Helical" evidence="1">
    <location>
        <begin position="875"/>
        <end position="896"/>
    </location>
</feature>
<gene>
    <name evidence="3" type="ORF">POCTA_138.1.T0880044</name>
</gene>
<sequence>MNQESPNETQLTIKEQTIKTIGSNFQKIKTSIINEFPKIPKGSTVLIFIGQFENKFDSFYSHLENKSVILDTQHLRIVQIVGNAQKNKIAYLLHFPLMLLYDEKNDEIVQNFCISKINAEKALQKIKQCDFQVILDIQQLRGDDDNAKLKTVVLDSILYFGTKYFTEDYFFLFRYQGEDKWDCSLSQKTKGMFSFFSNDEKLQVSTYSQHEILQVILNSKKKLELKMVQSEDEINYGKMMTYLQQQYDLLKKLLNDDLKHFQNILLLIQQMPIIKNNCVAQEVKDYLNELTSCLNTQDTKLFNISQVYKQINIVNQGQNAQKIKARLSNKLSPQMKLFIQEKNIEQLQIQPLLSNELLEILKKIIEFFSCYHNSELKDENMSEVAQLKFILQSWCMICDPKIENSLYELNNITNKVQSEPKNDIENGIFFIGATKSGKSTIINSLLNPENIIQEDFLSQKCYGVKQKTKFTIGSSGASQTQNINGVYIGKKQELDQIFDQKEQNVFSYEEILDQEQMKNCKIPQNWFIFDCPGFDDNINELMRISHRISLSNYIKKTKNIIVYFVIDFSQQSLQNIKNTFDPIIQLLKDKNDLETHFEKWTNIVLTKAEEGQRDQFIKNWEVAYEGHLDDDYSFYKKLFEYRSIEFKKQLPNIREYICNLADQIIKMSQQQLANQQQYQPKFQNILDDKVWSLFEHCIPKFNSKLDSIIDLLIMEVNFFVLESNVGVSKKQQKIEKIKSILTQKGKEMITVITSKNCKTILEELSEWTKDIRDLKQGKTFLQQFIDDSKCILEISNQCQNTSIAPFEVKIDKLVIRIKTAITSIKKTILYYNCWSYGGYAVSLIAALMSGGSSLALCEVKVFVTLARKFLLTRGILWGISLTSGSVSSISFIYAFIDKWKNDHLRKIYKEALNKENDIGRA</sequence>
<keyword evidence="1" id="KW-0812">Transmembrane</keyword>
<evidence type="ECO:0000313" key="3">
    <source>
        <dbReference type="EMBL" id="CAD8186460.1"/>
    </source>
</evidence>
<keyword evidence="1" id="KW-1133">Transmembrane helix</keyword>
<proteinExistence type="predicted"/>